<dbReference type="Proteomes" id="UP001212189">
    <property type="component" value="Chromosome"/>
</dbReference>
<accession>A0AAF0AKT5</accession>
<sequence length="252" mass="27348">MSKGSQHAALQGYLDALLTDNTPEPSRVEAPEPAQPAPFLEPPAPAVTFTLPPVALAEPLISTEQISQLPTSVVATEQQSELTVEVLAATVKAAQPSISRWAEGPFECLLFDVAGLTLAVPLAALGTIYPYQADQLTPLFGQPDWFVGILPTAGANLKVLETARWVMPERYTADMCDGLKYVISINGYDWGLAVHQVRHSIHLQPEEVKWRTQRGKRAWLAGTVIEHMCALLDVEILAELITGQDAPPVVLK</sequence>
<organism evidence="3 4">
    <name type="scientific">Denitrificimonas caeni</name>
    <dbReference type="NCBI Taxonomy" id="521720"/>
    <lineage>
        <taxon>Bacteria</taxon>
        <taxon>Pseudomonadati</taxon>
        <taxon>Pseudomonadota</taxon>
        <taxon>Gammaproteobacteria</taxon>
        <taxon>Pseudomonadales</taxon>
        <taxon>Pseudomonadaceae</taxon>
        <taxon>Denitrificimonas</taxon>
    </lineage>
</organism>
<dbReference type="GO" id="GO:0006935">
    <property type="term" value="P:chemotaxis"/>
    <property type="evidence" value="ECO:0007669"/>
    <property type="project" value="InterPro"/>
</dbReference>
<feature type="compositionally biased region" description="Pro residues" evidence="1">
    <location>
        <begin position="33"/>
        <end position="42"/>
    </location>
</feature>
<evidence type="ECO:0000313" key="4">
    <source>
        <dbReference type="Proteomes" id="UP001212189"/>
    </source>
</evidence>
<dbReference type="SMART" id="SM00260">
    <property type="entry name" value="CheW"/>
    <property type="match status" value="1"/>
</dbReference>
<dbReference type="InterPro" id="IPR036061">
    <property type="entry name" value="CheW-like_dom_sf"/>
</dbReference>
<name>A0AAF0AKT5_9GAMM</name>
<feature type="domain" description="CheW-like" evidence="2">
    <location>
        <begin position="105"/>
        <end position="243"/>
    </location>
</feature>
<evidence type="ECO:0000313" key="3">
    <source>
        <dbReference type="EMBL" id="WBE24778.1"/>
    </source>
</evidence>
<dbReference type="InterPro" id="IPR002545">
    <property type="entry name" value="CheW-lke_dom"/>
</dbReference>
<dbReference type="PROSITE" id="PS50851">
    <property type="entry name" value="CHEW"/>
    <property type="match status" value="1"/>
</dbReference>
<proteinExistence type="predicted"/>
<dbReference type="Pfam" id="PF01584">
    <property type="entry name" value="CheW"/>
    <property type="match status" value="1"/>
</dbReference>
<dbReference type="RefSeq" id="WP_269817722.1">
    <property type="nucleotide sequence ID" value="NZ_CP114976.1"/>
</dbReference>
<keyword evidence="4" id="KW-1185">Reference proteome</keyword>
<dbReference type="SUPFAM" id="SSF50341">
    <property type="entry name" value="CheW-like"/>
    <property type="match status" value="1"/>
</dbReference>
<evidence type="ECO:0000259" key="2">
    <source>
        <dbReference type="PROSITE" id="PS50851"/>
    </source>
</evidence>
<dbReference type="GO" id="GO:0007165">
    <property type="term" value="P:signal transduction"/>
    <property type="evidence" value="ECO:0007669"/>
    <property type="project" value="InterPro"/>
</dbReference>
<evidence type="ECO:0000256" key="1">
    <source>
        <dbReference type="SAM" id="MobiDB-lite"/>
    </source>
</evidence>
<dbReference type="AlphaFoldDB" id="A0AAF0AKT5"/>
<dbReference type="KEGG" id="dce:O6P33_10450"/>
<protein>
    <submittedName>
        <fullName evidence="3">Chemotaxis protein CheW</fullName>
    </submittedName>
</protein>
<reference evidence="3 4" key="1">
    <citation type="submission" date="2022-12" db="EMBL/GenBank/DDBJ databases">
        <title>Coexistence and Characterization of a Novel Tigecycline Resistance gene tet(X) variant and blaNDM-1 in a Pseudomonas caeni Isolate of Chicken Origin.</title>
        <authorList>
            <person name="Lu X."/>
            <person name="Zhang L."/>
            <person name="Li R."/>
            <person name="Wang Z."/>
        </authorList>
    </citation>
    <scope>NUCLEOTIDE SEQUENCE [LARGE SCALE GENOMIC DNA]</scope>
    <source>
        <strain evidence="3 4">CE14</strain>
    </source>
</reference>
<feature type="region of interest" description="Disordered" evidence="1">
    <location>
        <begin position="19"/>
        <end position="42"/>
    </location>
</feature>
<gene>
    <name evidence="3" type="ORF">O6P33_10450</name>
</gene>
<dbReference type="EMBL" id="CP114976">
    <property type="protein sequence ID" value="WBE24778.1"/>
    <property type="molecule type" value="Genomic_DNA"/>
</dbReference>